<dbReference type="EMBL" id="BT085446">
    <property type="protein sequence ID" value="ACR35799.1"/>
    <property type="molecule type" value="mRNA"/>
</dbReference>
<evidence type="ECO:0000313" key="2">
    <source>
        <dbReference type="EMBL" id="ACR35799.1"/>
    </source>
</evidence>
<reference evidence="2" key="1">
    <citation type="journal article" date="2009" name="PLoS Genet.">
        <title>Sequencing, mapping, and analysis of 27,455 maize full-length cDNAs.</title>
        <authorList>
            <person name="Soderlund C."/>
            <person name="Descour A."/>
            <person name="Kudrna D."/>
            <person name="Bomhoff M."/>
            <person name="Boyd L."/>
            <person name="Currie J."/>
            <person name="Angelova A."/>
            <person name="Collura K."/>
            <person name="Wissotski M."/>
            <person name="Ashley E."/>
            <person name="Morrow D."/>
            <person name="Fernandes J."/>
            <person name="Walbot V."/>
            <person name="Yu Y."/>
        </authorList>
    </citation>
    <scope>NUCLEOTIDE SEQUENCE</scope>
    <source>
        <strain evidence="2">B73</strain>
    </source>
</reference>
<name>C4J3P9_MAIZE</name>
<organism evidence="2">
    <name type="scientific">Zea mays</name>
    <name type="common">Maize</name>
    <dbReference type="NCBI Taxonomy" id="4577"/>
    <lineage>
        <taxon>Eukaryota</taxon>
        <taxon>Viridiplantae</taxon>
        <taxon>Streptophyta</taxon>
        <taxon>Embryophyta</taxon>
        <taxon>Tracheophyta</taxon>
        <taxon>Spermatophyta</taxon>
        <taxon>Magnoliopsida</taxon>
        <taxon>Liliopsida</taxon>
        <taxon>Poales</taxon>
        <taxon>Poaceae</taxon>
        <taxon>PACMAD clade</taxon>
        <taxon>Panicoideae</taxon>
        <taxon>Andropogonodae</taxon>
        <taxon>Andropogoneae</taxon>
        <taxon>Tripsacinae</taxon>
        <taxon>Zea</taxon>
    </lineage>
</organism>
<reference evidence="2" key="2">
    <citation type="submission" date="2012-06" db="EMBL/GenBank/DDBJ databases">
        <authorList>
            <person name="Yu Y."/>
            <person name="Currie J."/>
            <person name="Lomeli R."/>
            <person name="Angelova A."/>
            <person name="Collura K."/>
            <person name="Wissotski M."/>
            <person name="Campos D."/>
            <person name="Kudrna D."/>
            <person name="Golser W."/>
            <person name="Ashely E."/>
            <person name="Descour A."/>
            <person name="Fernandes J."/>
            <person name="Soderlund C."/>
            <person name="Walbot V."/>
        </authorList>
    </citation>
    <scope>NUCLEOTIDE SEQUENCE</scope>
    <source>
        <strain evidence="2">B73</strain>
    </source>
</reference>
<feature type="compositionally biased region" description="Basic and acidic residues" evidence="1">
    <location>
        <begin position="140"/>
        <end position="155"/>
    </location>
</feature>
<protein>
    <submittedName>
        <fullName evidence="2">Uncharacterized protein</fullName>
    </submittedName>
</protein>
<dbReference type="AlphaFoldDB" id="C4J3P9"/>
<evidence type="ECO:0000256" key="1">
    <source>
        <dbReference type="SAM" id="MobiDB-lite"/>
    </source>
</evidence>
<proteinExistence type="evidence at transcript level"/>
<feature type="region of interest" description="Disordered" evidence="1">
    <location>
        <begin position="136"/>
        <end position="168"/>
    </location>
</feature>
<accession>C4J3P9</accession>
<sequence>MIMLTFGSEPSISSALFPLSTAVTLYLERRRSAVTMARSTELSSTAMTHGSTSASLPIGTATFLSSPAWQQAPATSIDRDLVDRDECSLFCPALPSGQNKSKRQMDEWRCQRCNHRRNSVGIFICTLSTHYRRRKKKKRWREDRAGSDRIGDRDAVNPPRGRGPWSRC</sequence>